<dbReference type="AlphaFoldDB" id="A0A8H6FRY4"/>
<accession>A0A8H6FRY4</accession>
<dbReference type="GeneID" id="59289864"/>
<dbReference type="Proteomes" id="UP000578531">
    <property type="component" value="Unassembled WGS sequence"/>
</dbReference>
<evidence type="ECO:0000313" key="4">
    <source>
        <dbReference type="Proteomes" id="UP000578531"/>
    </source>
</evidence>
<protein>
    <submittedName>
        <fullName evidence="3">Uncharacterized protein</fullName>
    </submittedName>
</protein>
<evidence type="ECO:0000313" key="3">
    <source>
        <dbReference type="EMBL" id="KAF6233651.1"/>
    </source>
</evidence>
<dbReference type="RefSeq" id="XP_037163068.1">
    <property type="nucleotide sequence ID" value="XM_037310108.1"/>
</dbReference>
<keyword evidence="2" id="KW-1133">Transmembrane helix</keyword>
<feature type="region of interest" description="Disordered" evidence="1">
    <location>
        <begin position="1"/>
        <end position="21"/>
    </location>
</feature>
<feature type="transmembrane region" description="Helical" evidence="2">
    <location>
        <begin position="39"/>
        <end position="59"/>
    </location>
</feature>
<dbReference type="OrthoDB" id="5373426at2759"/>
<sequence>MFHHNHKYESVPTTPAGRSHTWSPTYKTSMWSLTRRRTALVAVGVLILFFLHSVLFSYARHRSRRPDYLTHPVTYNATFIPHAAFQPPEPLPHRYSDTIDTFSSYKYRNTCNISSLDLHAPFAPLCPDRESMVTAMSSGGRIGNDAPYMPRGCDMRWFSTEEICEILARFEKVIIIGDSMMRHVIGSINVMIREDLGYGAVTDWNFSPEERKDCFCNYQFNVKACSIQGIFKTADVVRNDPDSIACPVNSIDVMIEQMIRFPIASEELDRLRSLLPATKPSRPYAFIFGHGLWNDLDLQATLDWLDTILDTVLSQAPWLSPSSSLSSSGSSTSHGRKRETGFWPRLFLTPNAPGKDKPDEWIITQGNKATMIFEESVGIEVRKRGLEHLGTWNATVQSNKFDGVHVDLRGNLVKAMMVMNWLSMLEVENF</sequence>
<proteinExistence type="predicted"/>
<keyword evidence="2" id="KW-0812">Transmembrane</keyword>
<name>A0A8H6FRY4_9LECA</name>
<keyword evidence="4" id="KW-1185">Reference proteome</keyword>
<gene>
    <name evidence="3" type="ORF">HO173_008208</name>
</gene>
<evidence type="ECO:0000256" key="2">
    <source>
        <dbReference type="SAM" id="Phobius"/>
    </source>
</evidence>
<organism evidence="3 4">
    <name type="scientific">Letharia columbiana</name>
    <dbReference type="NCBI Taxonomy" id="112416"/>
    <lineage>
        <taxon>Eukaryota</taxon>
        <taxon>Fungi</taxon>
        <taxon>Dikarya</taxon>
        <taxon>Ascomycota</taxon>
        <taxon>Pezizomycotina</taxon>
        <taxon>Lecanoromycetes</taxon>
        <taxon>OSLEUM clade</taxon>
        <taxon>Lecanoromycetidae</taxon>
        <taxon>Lecanorales</taxon>
        <taxon>Lecanorineae</taxon>
        <taxon>Parmeliaceae</taxon>
        <taxon>Letharia</taxon>
    </lineage>
</organism>
<feature type="region of interest" description="Disordered" evidence="1">
    <location>
        <begin position="318"/>
        <end position="338"/>
    </location>
</feature>
<comment type="caution">
    <text evidence="3">The sequence shown here is derived from an EMBL/GenBank/DDBJ whole genome shotgun (WGS) entry which is preliminary data.</text>
</comment>
<keyword evidence="2" id="KW-0472">Membrane</keyword>
<dbReference type="EMBL" id="JACCJC010000035">
    <property type="protein sequence ID" value="KAF6233651.1"/>
    <property type="molecule type" value="Genomic_DNA"/>
</dbReference>
<feature type="compositionally biased region" description="Low complexity" evidence="1">
    <location>
        <begin position="320"/>
        <end position="333"/>
    </location>
</feature>
<reference evidence="3 4" key="1">
    <citation type="journal article" date="2020" name="Genomics">
        <title>Complete, high-quality genomes from long-read metagenomic sequencing of two wolf lichen thalli reveals enigmatic genome architecture.</title>
        <authorList>
            <person name="McKenzie S.K."/>
            <person name="Walston R.F."/>
            <person name="Allen J.L."/>
        </authorList>
    </citation>
    <scope>NUCLEOTIDE SEQUENCE [LARGE SCALE GENOMIC DNA]</scope>
    <source>
        <strain evidence="3">WasteWater2</strain>
    </source>
</reference>
<evidence type="ECO:0000256" key="1">
    <source>
        <dbReference type="SAM" id="MobiDB-lite"/>
    </source>
</evidence>